<evidence type="ECO:0008006" key="3">
    <source>
        <dbReference type="Google" id="ProtNLM"/>
    </source>
</evidence>
<dbReference type="EMBL" id="LFND01000007">
    <property type="protein sequence ID" value="KMQ59396.1"/>
    <property type="molecule type" value="Genomic_DNA"/>
</dbReference>
<organism evidence="1 2">
    <name type="scientific">Chryseobacterium angstadtii</name>
    <dbReference type="NCBI Taxonomy" id="558151"/>
    <lineage>
        <taxon>Bacteria</taxon>
        <taxon>Pseudomonadati</taxon>
        <taxon>Bacteroidota</taxon>
        <taxon>Flavobacteriia</taxon>
        <taxon>Flavobacteriales</taxon>
        <taxon>Weeksellaceae</taxon>
        <taxon>Chryseobacterium group</taxon>
        <taxon>Chryseobacterium</taxon>
    </lineage>
</organism>
<keyword evidence="2" id="KW-1185">Reference proteome</keyword>
<sequence length="108" mass="12771">MENKGPDYVKIFSDIISKKFPEKMSHCTKFLEKGKLSSLDVITLNRILFHDDEADNGHKSYDHESIAHILEYQRKQKMSNKEVALVFKLSRNTLADWKKRIQKKEFNQ</sequence>
<dbReference type="GO" id="GO:0043565">
    <property type="term" value="F:sequence-specific DNA binding"/>
    <property type="evidence" value="ECO:0007669"/>
    <property type="project" value="InterPro"/>
</dbReference>
<protein>
    <recommendedName>
        <fullName evidence="3">Transposase</fullName>
    </recommendedName>
</protein>
<evidence type="ECO:0000313" key="1">
    <source>
        <dbReference type="EMBL" id="KMQ59396.1"/>
    </source>
</evidence>
<proteinExistence type="predicted"/>
<gene>
    <name evidence="1" type="ORF">ACM46_20010</name>
</gene>
<comment type="caution">
    <text evidence="1">The sequence shown here is derived from an EMBL/GenBank/DDBJ whole genome shotgun (WGS) entry which is preliminary data.</text>
</comment>
<dbReference type="InterPro" id="IPR010921">
    <property type="entry name" value="Trp_repressor/repl_initiator"/>
</dbReference>
<dbReference type="Proteomes" id="UP000036261">
    <property type="component" value="Unassembled WGS sequence"/>
</dbReference>
<dbReference type="OrthoDB" id="1260127at2"/>
<dbReference type="AlphaFoldDB" id="A0A0J7I0Q5"/>
<reference evidence="1 2" key="1">
    <citation type="journal article" date="2013" name="Int. J. Syst. Evol. Microbiol.">
        <title>Chryseobacterium angstadtii sp. nov., isolated from a newt tank.</title>
        <authorList>
            <person name="Kirk K.E."/>
            <person name="Hoffman J.A."/>
            <person name="Smith K.A."/>
            <person name="Strahan B.L."/>
            <person name="Failor K.C."/>
            <person name="Krebs J.E."/>
            <person name="Gale A.N."/>
            <person name="Do T.D."/>
            <person name="Sontag T.C."/>
            <person name="Batties A.M."/>
            <person name="Mistiszyn K."/>
            <person name="Newman J.D."/>
        </authorList>
    </citation>
    <scope>NUCLEOTIDE SEQUENCE [LARGE SCALE GENOMIC DNA]</scope>
    <source>
        <strain evidence="1 2">KM</strain>
    </source>
</reference>
<evidence type="ECO:0000313" key="2">
    <source>
        <dbReference type="Proteomes" id="UP000036261"/>
    </source>
</evidence>
<accession>A0A0J7I0Q5</accession>
<dbReference type="STRING" id="558151.ACM46_20010"/>
<dbReference type="RefSeq" id="WP_048508451.1">
    <property type="nucleotide sequence ID" value="NZ_LFND01000007.1"/>
</dbReference>
<dbReference type="PATRIC" id="fig|558151.6.peg.4209"/>
<name>A0A0J7I0Q5_9FLAO</name>
<dbReference type="SUPFAM" id="SSF48295">
    <property type="entry name" value="TrpR-like"/>
    <property type="match status" value="1"/>
</dbReference>